<protein>
    <submittedName>
        <fullName evidence="3">Uncharacterized protein</fullName>
    </submittedName>
</protein>
<keyword evidence="2" id="KW-0812">Transmembrane</keyword>
<proteinExistence type="predicted"/>
<dbReference type="RefSeq" id="WP_015936307.1">
    <property type="nucleotide sequence ID" value="NC_011886.1"/>
</dbReference>
<dbReference type="AlphaFoldDB" id="B8HE49"/>
<feature type="region of interest" description="Disordered" evidence="1">
    <location>
        <begin position="117"/>
        <end position="138"/>
    </location>
</feature>
<gene>
    <name evidence="3" type="ordered locus">Achl_1091</name>
</gene>
<dbReference type="EMBL" id="CP001341">
    <property type="protein sequence ID" value="ACL39084.1"/>
    <property type="molecule type" value="Genomic_DNA"/>
</dbReference>
<sequence length="274" mass="29981">MAVRSAVQVLSYQAKSLAAVAAALAIPLRCNVQTWIVMKFFSKRTTLELALIAVSIILAGLLVFAVIGLLTGSRAADINWGAVADWATAAVTLMGFIGAIAALRVQSAALGLQTQQYNQTEEEKRHKQETEDAEKAAAEKEEKWRCAKAVSIEVGAQRGSQMPGQQPVHKPPLTVICELKAPRGFFLTEVAMAIPDLPAGFRIFEESRTRAARLDGGQSIRWTAQGPYWSPDFGPEHDAKTWLRNHTSVTFKDPDGNTWKLEGTQDLKEVFYVG</sequence>
<evidence type="ECO:0000313" key="4">
    <source>
        <dbReference type="Proteomes" id="UP000002505"/>
    </source>
</evidence>
<evidence type="ECO:0000256" key="2">
    <source>
        <dbReference type="SAM" id="Phobius"/>
    </source>
</evidence>
<feature type="compositionally biased region" description="Basic and acidic residues" evidence="1">
    <location>
        <begin position="121"/>
        <end position="138"/>
    </location>
</feature>
<name>B8HE49_PSECP</name>
<dbReference type="KEGG" id="ach:Achl_1091"/>
<evidence type="ECO:0000256" key="1">
    <source>
        <dbReference type="SAM" id="MobiDB-lite"/>
    </source>
</evidence>
<dbReference type="Proteomes" id="UP000002505">
    <property type="component" value="Chromosome"/>
</dbReference>
<accession>B8HE49</accession>
<keyword evidence="2" id="KW-1133">Transmembrane helix</keyword>
<keyword evidence="4" id="KW-1185">Reference proteome</keyword>
<keyword evidence="2" id="KW-0472">Membrane</keyword>
<evidence type="ECO:0000313" key="3">
    <source>
        <dbReference type="EMBL" id="ACL39084.1"/>
    </source>
</evidence>
<feature type="transmembrane region" description="Helical" evidence="2">
    <location>
        <begin position="49"/>
        <end position="71"/>
    </location>
</feature>
<feature type="transmembrane region" description="Helical" evidence="2">
    <location>
        <begin position="83"/>
        <end position="103"/>
    </location>
</feature>
<organism evidence="3 4">
    <name type="scientific">Pseudarthrobacter chlorophenolicus (strain ATCC 700700 / DSM 12829 / CIP 107037 / JCM 12360 / KCTC 9906 / NCIMB 13794 / A6)</name>
    <name type="common">Arthrobacter chlorophenolicus</name>
    <dbReference type="NCBI Taxonomy" id="452863"/>
    <lineage>
        <taxon>Bacteria</taxon>
        <taxon>Bacillati</taxon>
        <taxon>Actinomycetota</taxon>
        <taxon>Actinomycetes</taxon>
        <taxon>Micrococcales</taxon>
        <taxon>Micrococcaceae</taxon>
        <taxon>Pseudarthrobacter</taxon>
    </lineage>
</organism>
<reference evidence="3" key="1">
    <citation type="submission" date="2009-01" db="EMBL/GenBank/DDBJ databases">
        <title>Complete sequence of chromosome of Arthrobacter chlorophenolicus A6.</title>
        <authorList>
            <consortium name="US DOE Joint Genome Institute"/>
            <person name="Lucas S."/>
            <person name="Copeland A."/>
            <person name="Lapidus A."/>
            <person name="Glavina del Rio T."/>
            <person name="Tice H."/>
            <person name="Bruce D."/>
            <person name="Goodwin L."/>
            <person name="Pitluck S."/>
            <person name="Goltsman E."/>
            <person name="Clum A."/>
            <person name="Larimer F."/>
            <person name="Land M."/>
            <person name="Hauser L."/>
            <person name="Kyrpides N."/>
            <person name="Mikhailova N."/>
            <person name="Jansson J."/>
            <person name="Richardson P."/>
        </authorList>
    </citation>
    <scope>NUCLEOTIDE SEQUENCE [LARGE SCALE GENOMIC DNA]</scope>
    <source>
        <strain evidence="3">A6</strain>
    </source>
</reference>
<dbReference type="HOGENOM" id="CLU_1014290_0_0_11"/>